<feature type="compositionally biased region" description="Basic and acidic residues" evidence="1">
    <location>
        <begin position="171"/>
        <end position="181"/>
    </location>
</feature>
<feature type="transmembrane region" description="Helical" evidence="2">
    <location>
        <begin position="123"/>
        <end position="142"/>
    </location>
</feature>
<proteinExistence type="predicted"/>
<organism evidence="3 4">
    <name type="scientific">Cellulomonas marina</name>
    <dbReference type="NCBI Taxonomy" id="988821"/>
    <lineage>
        <taxon>Bacteria</taxon>
        <taxon>Bacillati</taxon>
        <taxon>Actinomycetota</taxon>
        <taxon>Actinomycetes</taxon>
        <taxon>Micrococcales</taxon>
        <taxon>Cellulomonadaceae</taxon>
        <taxon>Cellulomonas</taxon>
    </lineage>
</organism>
<feature type="transmembrane region" description="Helical" evidence="2">
    <location>
        <begin position="53"/>
        <end position="73"/>
    </location>
</feature>
<feature type="transmembrane region" description="Helical" evidence="2">
    <location>
        <begin position="29"/>
        <end position="47"/>
    </location>
</feature>
<dbReference type="Proteomes" id="UP000199012">
    <property type="component" value="Unassembled WGS sequence"/>
</dbReference>
<evidence type="ECO:0000256" key="2">
    <source>
        <dbReference type="SAM" id="Phobius"/>
    </source>
</evidence>
<dbReference type="AlphaFoldDB" id="A0A1I1AM39"/>
<keyword evidence="2" id="KW-0472">Membrane</keyword>
<keyword evidence="4" id="KW-1185">Reference proteome</keyword>
<reference evidence="4" key="1">
    <citation type="submission" date="2016-10" db="EMBL/GenBank/DDBJ databases">
        <authorList>
            <person name="Varghese N."/>
            <person name="Submissions S."/>
        </authorList>
    </citation>
    <scope>NUCLEOTIDE SEQUENCE [LARGE SCALE GENOMIC DNA]</scope>
    <source>
        <strain evidence="4">CGMCC 4.6945</strain>
    </source>
</reference>
<evidence type="ECO:0000313" key="4">
    <source>
        <dbReference type="Proteomes" id="UP000199012"/>
    </source>
</evidence>
<feature type="transmembrane region" description="Helical" evidence="2">
    <location>
        <begin position="93"/>
        <end position="117"/>
    </location>
</feature>
<name>A0A1I1AM39_9CELL</name>
<keyword evidence="2" id="KW-1133">Transmembrane helix</keyword>
<dbReference type="STRING" id="988821.SAMN05421867_12018"/>
<gene>
    <name evidence="3" type="ORF">SAMN05421867_12018</name>
</gene>
<keyword evidence="2" id="KW-0812">Transmembrane</keyword>
<sequence>MTVEPQWRSATYEADDVVRVPGADRVSGRAANVLSAVLVVLAVLLVVPSGVMGGASTVLLVPAAVALAVVWALRTASTALRQADQHLARRWSVTVPAVLPAAAVAVVAGLVAVAALLLPDPPARAAAGPLALVAAGAAGMAYGNGVARRHLRPRPGARPVPWRGYVGEASRWSEDPERPPG</sequence>
<protein>
    <submittedName>
        <fullName evidence="3">Uncharacterized protein</fullName>
    </submittedName>
</protein>
<evidence type="ECO:0000313" key="3">
    <source>
        <dbReference type="EMBL" id="SFB39089.1"/>
    </source>
</evidence>
<dbReference type="EMBL" id="FOKA01000020">
    <property type="protein sequence ID" value="SFB39089.1"/>
    <property type="molecule type" value="Genomic_DNA"/>
</dbReference>
<evidence type="ECO:0000256" key="1">
    <source>
        <dbReference type="SAM" id="MobiDB-lite"/>
    </source>
</evidence>
<accession>A0A1I1AM39</accession>
<feature type="region of interest" description="Disordered" evidence="1">
    <location>
        <begin position="156"/>
        <end position="181"/>
    </location>
</feature>
<dbReference type="RefSeq" id="WP_090034722.1">
    <property type="nucleotide sequence ID" value="NZ_BONM01000033.1"/>
</dbReference>